<dbReference type="Proteomes" id="UP000191008">
    <property type="component" value="Unassembled WGS sequence"/>
</dbReference>
<sequence length="312" mass="36016">MANTKRKRNLNDSFGASDLSAINIDYNSHNNILLKELNERRNSSEQNSSEIGEIKNIPVNLIKSVDNPRKQFTEESLQELADNIKRFGLLQPIAVRKTSEGYDLIYGERRLRAYKLNKEDTIPAIVKNIKQIKNDLIPEIKLMENLHREDLSDFDTALSLTVLKARLKLSDNELIEYVNKSRSWVKHKLIHASTVSKIIETESENESLITLLSKMTTTSIVDLQTSININKKSVFSWLESKIKSGNIPSREEIREFNQTLKSGIIKLSKSTKNKPKTEKIILSKNQIEEKISEIDKQIKHLKKERKKYEKML</sequence>
<dbReference type="NCBIfam" id="TIGR00180">
    <property type="entry name" value="parB_part"/>
    <property type="match status" value="1"/>
</dbReference>
<name>A0A1T1DQ79_9LEPT</name>
<dbReference type="InterPro" id="IPR050336">
    <property type="entry name" value="Chromosome_partition/occlusion"/>
</dbReference>
<dbReference type="InterPro" id="IPR036086">
    <property type="entry name" value="ParB/Sulfiredoxin_sf"/>
</dbReference>
<feature type="coiled-coil region" evidence="3">
    <location>
        <begin position="284"/>
        <end position="311"/>
    </location>
</feature>
<proteinExistence type="inferred from homology"/>
<dbReference type="InterPro" id="IPR004437">
    <property type="entry name" value="ParB/RepB/Spo0J"/>
</dbReference>
<feature type="domain" description="ParB-like N-terminal" evidence="4">
    <location>
        <begin position="55"/>
        <end position="146"/>
    </location>
</feature>
<dbReference type="InterPro" id="IPR003115">
    <property type="entry name" value="ParB_N"/>
</dbReference>
<accession>A0A1T1DQ79</accession>
<dbReference type="EMBL" id="MVIT01000061">
    <property type="protein sequence ID" value="OOV43012.1"/>
    <property type="molecule type" value="Genomic_DNA"/>
</dbReference>
<dbReference type="Pfam" id="PF02195">
    <property type="entry name" value="ParB_N"/>
    <property type="match status" value="1"/>
</dbReference>
<dbReference type="AlphaFoldDB" id="A0A1T1DQ79"/>
<protein>
    <submittedName>
        <fullName evidence="5">Chromosome partitioning protein ParB</fullName>
    </submittedName>
</protein>
<gene>
    <name evidence="5" type="ORF">B1J93_08510</name>
</gene>
<dbReference type="Gene3D" id="3.90.1530.30">
    <property type="match status" value="1"/>
</dbReference>
<evidence type="ECO:0000313" key="5">
    <source>
        <dbReference type="EMBL" id="OOV43012.1"/>
    </source>
</evidence>
<organism evidence="5 6">
    <name type="scientific">Leptospira kirschneri serovar Pomona</name>
    <dbReference type="NCBI Taxonomy" id="561005"/>
    <lineage>
        <taxon>Bacteria</taxon>
        <taxon>Pseudomonadati</taxon>
        <taxon>Spirochaetota</taxon>
        <taxon>Spirochaetia</taxon>
        <taxon>Leptospirales</taxon>
        <taxon>Leptospiraceae</taxon>
        <taxon>Leptospira</taxon>
    </lineage>
</organism>
<dbReference type="RefSeq" id="WP_004425859.1">
    <property type="nucleotide sequence ID" value="NZ_MVIT01000061.1"/>
</dbReference>
<evidence type="ECO:0000256" key="1">
    <source>
        <dbReference type="ARBA" id="ARBA00006295"/>
    </source>
</evidence>
<evidence type="ECO:0000256" key="2">
    <source>
        <dbReference type="ARBA" id="ARBA00023125"/>
    </source>
</evidence>
<dbReference type="SUPFAM" id="SSF109709">
    <property type="entry name" value="KorB DNA-binding domain-like"/>
    <property type="match status" value="1"/>
</dbReference>
<evidence type="ECO:0000259" key="4">
    <source>
        <dbReference type="SMART" id="SM00470"/>
    </source>
</evidence>
<dbReference type="GO" id="GO:0005694">
    <property type="term" value="C:chromosome"/>
    <property type="evidence" value="ECO:0007669"/>
    <property type="project" value="TreeGrafter"/>
</dbReference>
<evidence type="ECO:0000313" key="6">
    <source>
        <dbReference type="Proteomes" id="UP000191008"/>
    </source>
</evidence>
<reference evidence="5 6" key="1">
    <citation type="submission" date="2017-02" db="EMBL/GenBank/DDBJ databases">
        <title>Comparative genomic analysis of Brazilian Leptospira kirschneri strains of different serogroups.</title>
        <authorList>
            <person name="Moreno L.Z."/>
            <person name="Miraglia F."/>
            <person name="Kremer F.S."/>
            <person name="Eslabao M.R."/>
            <person name="Lilenbaum W."/>
            <person name="Dellagostin O.A."/>
            <person name="Moreno A.M."/>
        </authorList>
    </citation>
    <scope>NUCLEOTIDE SEQUENCE [LARGE SCALE GENOMIC DNA]</scope>
    <source>
        <strain evidence="5 6">M110/06</strain>
    </source>
</reference>
<dbReference type="SUPFAM" id="SSF110849">
    <property type="entry name" value="ParB/Sulfiredoxin"/>
    <property type="match status" value="1"/>
</dbReference>
<dbReference type="GO" id="GO:0045881">
    <property type="term" value="P:positive regulation of sporulation resulting in formation of a cellular spore"/>
    <property type="evidence" value="ECO:0007669"/>
    <property type="project" value="TreeGrafter"/>
</dbReference>
<dbReference type="PANTHER" id="PTHR33375">
    <property type="entry name" value="CHROMOSOME-PARTITIONING PROTEIN PARB-RELATED"/>
    <property type="match status" value="1"/>
</dbReference>
<keyword evidence="3" id="KW-0175">Coiled coil</keyword>
<dbReference type="FunFam" id="3.90.1530.30:FF:000001">
    <property type="entry name" value="Chromosome partitioning protein ParB"/>
    <property type="match status" value="1"/>
</dbReference>
<comment type="similarity">
    <text evidence="1">Belongs to the ParB family.</text>
</comment>
<dbReference type="GO" id="GO:0007059">
    <property type="term" value="P:chromosome segregation"/>
    <property type="evidence" value="ECO:0007669"/>
    <property type="project" value="TreeGrafter"/>
</dbReference>
<comment type="caution">
    <text evidence="5">The sequence shown here is derived from an EMBL/GenBank/DDBJ whole genome shotgun (WGS) entry which is preliminary data.</text>
</comment>
<dbReference type="GO" id="GO:0003677">
    <property type="term" value="F:DNA binding"/>
    <property type="evidence" value="ECO:0007669"/>
    <property type="project" value="UniProtKB-KW"/>
</dbReference>
<dbReference type="SMART" id="SM00470">
    <property type="entry name" value="ParB"/>
    <property type="match status" value="1"/>
</dbReference>
<evidence type="ECO:0000256" key="3">
    <source>
        <dbReference type="SAM" id="Coils"/>
    </source>
</evidence>
<dbReference type="PANTHER" id="PTHR33375:SF1">
    <property type="entry name" value="CHROMOSOME-PARTITIONING PROTEIN PARB-RELATED"/>
    <property type="match status" value="1"/>
</dbReference>
<dbReference type="Gene3D" id="1.10.10.2830">
    <property type="match status" value="1"/>
</dbReference>
<keyword evidence="2" id="KW-0238">DNA-binding</keyword>